<gene>
    <name evidence="1" type="ORF">M9458_053769</name>
</gene>
<accession>A0ABD0MMK8</accession>
<reference evidence="1 2" key="1">
    <citation type="submission" date="2024-05" db="EMBL/GenBank/DDBJ databases">
        <title>Genome sequencing and assembly of Indian major carp, Cirrhinus mrigala (Hamilton, 1822).</title>
        <authorList>
            <person name="Mohindra V."/>
            <person name="Chowdhury L.M."/>
            <person name="Lal K."/>
            <person name="Jena J.K."/>
        </authorList>
    </citation>
    <scope>NUCLEOTIDE SEQUENCE [LARGE SCALE GENOMIC DNA]</scope>
    <source>
        <strain evidence="1">CM1030</strain>
        <tissue evidence="1">Blood</tissue>
    </source>
</reference>
<keyword evidence="2" id="KW-1185">Reference proteome</keyword>
<dbReference type="Proteomes" id="UP001529510">
    <property type="component" value="Unassembled WGS sequence"/>
</dbReference>
<organism evidence="1 2">
    <name type="scientific">Cirrhinus mrigala</name>
    <name type="common">Mrigala</name>
    <dbReference type="NCBI Taxonomy" id="683832"/>
    <lineage>
        <taxon>Eukaryota</taxon>
        <taxon>Metazoa</taxon>
        <taxon>Chordata</taxon>
        <taxon>Craniata</taxon>
        <taxon>Vertebrata</taxon>
        <taxon>Euteleostomi</taxon>
        <taxon>Actinopterygii</taxon>
        <taxon>Neopterygii</taxon>
        <taxon>Teleostei</taxon>
        <taxon>Ostariophysi</taxon>
        <taxon>Cypriniformes</taxon>
        <taxon>Cyprinidae</taxon>
        <taxon>Labeoninae</taxon>
        <taxon>Labeonini</taxon>
        <taxon>Cirrhinus</taxon>
    </lineage>
</organism>
<protein>
    <submittedName>
        <fullName evidence="1">Uncharacterized protein</fullName>
    </submittedName>
</protein>
<dbReference type="AlphaFoldDB" id="A0ABD0MMK8"/>
<comment type="caution">
    <text evidence="1">The sequence shown here is derived from an EMBL/GenBank/DDBJ whole genome shotgun (WGS) entry which is preliminary data.</text>
</comment>
<name>A0ABD0MMK8_CIRMR</name>
<evidence type="ECO:0000313" key="1">
    <source>
        <dbReference type="EMBL" id="KAL0150850.1"/>
    </source>
</evidence>
<dbReference type="EMBL" id="JAMKFB020000267">
    <property type="protein sequence ID" value="KAL0150850.1"/>
    <property type="molecule type" value="Genomic_DNA"/>
</dbReference>
<proteinExistence type="predicted"/>
<sequence>MVLKTLILVSISISEDRQMFFSRRKAVLASLTRILTSASAPSCLSIILARSSLHKNFRTRVAKAKAHEKYVEANKHSTEEDKRNYTEMLATEAEAAAHRGNKRDLYSNIKKP</sequence>
<evidence type="ECO:0000313" key="2">
    <source>
        <dbReference type="Proteomes" id="UP001529510"/>
    </source>
</evidence>